<sequence>MRRVSPALQLSMWQFRASPPLCQIRKMHAGNLDTAIATAHGTMNAKKHRPLPTPPFEGLKLGRMLSHGEGVKAYQGVYRGRPVLVRLFKDATWLRSMCGVPLEAAISASHPHPNLARCSAMRRRGGSSGGDGVWTVTETFERSLQEAIIAKRFVQTDGLEAHVRKRNLRDALHIAGDVAEVMVFLHSMDIVHGRLTPGHVMLAEDARQACGCRAVLTGYGLAHAKPLDVAESPNIVRGAEIAHWSPERLIDAVNSKAGDVFAFGMMLVSMLTGDAPWAGRSGPQIVLAAGILRLRPPPPPRVLPPLASLINLCLRAQPAERPTFEMAAAILRGLLAQGCAVPP</sequence>
<gene>
    <name evidence="2" type="ORF">WJX81_006223</name>
</gene>
<dbReference type="GO" id="GO:0005524">
    <property type="term" value="F:ATP binding"/>
    <property type="evidence" value="ECO:0007669"/>
    <property type="project" value="InterPro"/>
</dbReference>
<evidence type="ECO:0000259" key="1">
    <source>
        <dbReference type="PROSITE" id="PS50011"/>
    </source>
</evidence>
<feature type="domain" description="Protein kinase" evidence="1">
    <location>
        <begin position="59"/>
        <end position="335"/>
    </location>
</feature>
<dbReference type="GO" id="GO:0004674">
    <property type="term" value="F:protein serine/threonine kinase activity"/>
    <property type="evidence" value="ECO:0007669"/>
    <property type="project" value="TreeGrafter"/>
</dbReference>
<organism evidence="2 3">
    <name type="scientific">Elliptochloris bilobata</name>
    <dbReference type="NCBI Taxonomy" id="381761"/>
    <lineage>
        <taxon>Eukaryota</taxon>
        <taxon>Viridiplantae</taxon>
        <taxon>Chlorophyta</taxon>
        <taxon>core chlorophytes</taxon>
        <taxon>Trebouxiophyceae</taxon>
        <taxon>Trebouxiophyceae incertae sedis</taxon>
        <taxon>Elliptochloris clade</taxon>
        <taxon>Elliptochloris</taxon>
    </lineage>
</organism>
<comment type="caution">
    <text evidence="2">The sequence shown here is derived from an EMBL/GenBank/DDBJ whole genome shotgun (WGS) entry which is preliminary data.</text>
</comment>
<dbReference type="PROSITE" id="PS50011">
    <property type="entry name" value="PROTEIN_KINASE_DOM"/>
    <property type="match status" value="1"/>
</dbReference>
<protein>
    <recommendedName>
        <fullName evidence="1">Protein kinase domain-containing protein</fullName>
    </recommendedName>
</protein>
<dbReference type="Pfam" id="PF07714">
    <property type="entry name" value="PK_Tyr_Ser-Thr"/>
    <property type="match status" value="1"/>
</dbReference>
<dbReference type="InterPro" id="IPR011009">
    <property type="entry name" value="Kinase-like_dom_sf"/>
</dbReference>
<dbReference type="PANTHER" id="PTHR44329">
    <property type="entry name" value="SERINE/THREONINE-PROTEIN KINASE TNNI3K-RELATED"/>
    <property type="match status" value="1"/>
</dbReference>
<proteinExistence type="predicted"/>
<dbReference type="PANTHER" id="PTHR44329:SF214">
    <property type="entry name" value="PROTEIN KINASE DOMAIN-CONTAINING PROTEIN"/>
    <property type="match status" value="1"/>
</dbReference>
<dbReference type="InterPro" id="IPR051681">
    <property type="entry name" value="Ser/Thr_Kinases-Pseudokinases"/>
</dbReference>
<dbReference type="SUPFAM" id="SSF56112">
    <property type="entry name" value="Protein kinase-like (PK-like)"/>
    <property type="match status" value="1"/>
</dbReference>
<dbReference type="InterPro" id="IPR001245">
    <property type="entry name" value="Ser-Thr/Tyr_kinase_cat_dom"/>
</dbReference>
<dbReference type="InterPro" id="IPR000719">
    <property type="entry name" value="Prot_kinase_dom"/>
</dbReference>
<dbReference type="Gene3D" id="1.10.510.10">
    <property type="entry name" value="Transferase(Phosphotransferase) domain 1"/>
    <property type="match status" value="1"/>
</dbReference>
<evidence type="ECO:0000313" key="2">
    <source>
        <dbReference type="EMBL" id="KAK9831368.1"/>
    </source>
</evidence>
<accession>A0AAW1RCL7</accession>
<dbReference type="AlphaFoldDB" id="A0AAW1RCL7"/>
<evidence type="ECO:0000313" key="3">
    <source>
        <dbReference type="Proteomes" id="UP001445335"/>
    </source>
</evidence>
<dbReference type="Proteomes" id="UP001445335">
    <property type="component" value="Unassembled WGS sequence"/>
</dbReference>
<dbReference type="EMBL" id="JALJOU010000047">
    <property type="protein sequence ID" value="KAK9831368.1"/>
    <property type="molecule type" value="Genomic_DNA"/>
</dbReference>
<keyword evidence="3" id="KW-1185">Reference proteome</keyword>
<reference evidence="2 3" key="1">
    <citation type="journal article" date="2024" name="Nat. Commun.">
        <title>Phylogenomics reveals the evolutionary origins of lichenization in chlorophyte algae.</title>
        <authorList>
            <person name="Puginier C."/>
            <person name="Libourel C."/>
            <person name="Otte J."/>
            <person name="Skaloud P."/>
            <person name="Haon M."/>
            <person name="Grisel S."/>
            <person name="Petersen M."/>
            <person name="Berrin J.G."/>
            <person name="Delaux P.M."/>
            <person name="Dal Grande F."/>
            <person name="Keller J."/>
        </authorList>
    </citation>
    <scope>NUCLEOTIDE SEQUENCE [LARGE SCALE GENOMIC DNA]</scope>
    <source>
        <strain evidence="2 3">SAG 245.80</strain>
    </source>
</reference>
<name>A0AAW1RCL7_9CHLO</name>